<evidence type="ECO:0000313" key="3">
    <source>
        <dbReference type="EMBL" id="MBB4678669.1"/>
    </source>
</evidence>
<dbReference type="Gene3D" id="2.60.40.10">
    <property type="entry name" value="Immunoglobulins"/>
    <property type="match status" value="1"/>
</dbReference>
<evidence type="ECO:0000256" key="1">
    <source>
        <dbReference type="SAM" id="SignalP"/>
    </source>
</evidence>
<feature type="domain" description="Bacterial Ig-like" evidence="2">
    <location>
        <begin position="856"/>
        <end position="943"/>
    </location>
</feature>
<dbReference type="InterPro" id="IPR013783">
    <property type="entry name" value="Ig-like_fold"/>
</dbReference>
<dbReference type="GO" id="GO:0005975">
    <property type="term" value="P:carbohydrate metabolic process"/>
    <property type="evidence" value="ECO:0007669"/>
    <property type="project" value="UniProtKB-ARBA"/>
</dbReference>
<dbReference type="EMBL" id="JACHMH010000001">
    <property type="protein sequence ID" value="MBB4678669.1"/>
    <property type="molecule type" value="Genomic_DNA"/>
</dbReference>
<feature type="signal peptide" evidence="1">
    <location>
        <begin position="1"/>
        <end position="23"/>
    </location>
</feature>
<dbReference type="RefSeq" id="WP_185004514.1">
    <property type="nucleotide sequence ID" value="NZ_BAAAUI010000010.1"/>
</dbReference>
<reference evidence="3 4" key="1">
    <citation type="submission" date="2020-08" db="EMBL/GenBank/DDBJ databases">
        <title>Sequencing the genomes of 1000 actinobacteria strains.</title>
        <authorList>
            <person name="Klenk H.-P."/>
        </authorList>
    </citation>
    <scope>NUCLEOTIDE SEQUENCE [LARGE SCALE GENOMIC DNA]</scope>
    <source>
        <strain evidence="3 4">DSM 44230</strain>
    </source>
</reference>
<accession>A0A7W7FX90</accession>
<organism evidence="3 4">
    <name type="scientific">Crossiella cryophila</name>
    <dbReference type="NCBI Taxonomy" id="43355"/>
    <lineage>
        <taxon>Bacteria</taxon>
        <taxon>Bacillati</taxon>
        <taxon>Actinomycetota</taxon>
        <taxon>Actinomycetes</taxon>
        <taxon>Pseudonocardiales</taxon>
        <taxon>Pseudonocardiaceae</taxon>
        <taxon>Crossiella</taxon>
    </lineage>
</organism>
<gene>
    <name evidence="3" type="ORF">HNR67_004787</name>
</gene>
<dbReference type="AlphaFoldDB" id="A0A7W7FX90"/>
<keyword evidence="4" id="KW-1185">Reference proteome</keyword>
<comment type="caution">
    <text evidence="3">The sequence shown here is derived from an EMBL/GenBank/DDBJ whole genome shotgun (WGS) entry which is preliminary data.</text>
</comment>
<name>A0A7W7FX90_9PSEU</name>
<keyword evidence="1" id="KW-0732">Signal</keyword>
<dbReference type="Pfam" id="PF16640">
    <property type="entry name" value="Big_3_5"/>
    <property type="match status" value="1"/>
</dbReference>
<proteinExistence type="predicted"/>
<evidence type="ECO:0000259" key="2">
    <source>
        <dbReference type="Pfam" id="PF16640"/>
    </source>
</evidence>
<evidence type="ECO:0000313" key="4">
    <source>
        <dbReference type="Proteomes" id="UP000533598"/>
    </source>
</evidence>
<dbReference type="Proteomes" id="UP000533598">
    <property type="component" value="Unassembled WGS sequence"/>
</dbReference>
<feature type="chain" id="PRO_5030584423" description="Bacterial Ig-like domain-containing protein" evidence="1">
    <location>
        <begin position="24"/>
        <end position="1170"/>
    </location>
</feature>
<dbReference type="InterPro" id="IPR032109">
    <property type="entry name" value="Big_3_5"/>
</dbReference>
<protein>
    <recommendedName>
        <fullName evidence="2">Bacterial Ig-like domain-containing protein</fullName>
    </recommendedName>
</protein>
<sequence>MRRWISVLTAVLVASVLAPPAQAKPKAPQQNPAAVTLQRAEVFFRTNDEDKDHDTRVKIVVTDQNGTEAAVVEDTFGHFDDNSDNGPFPMRINPIPKDVINAGMTTMVIDPNGNDTWKFNLRVGLFFSDGTRIGTDRDGLELSEGDTTKRWAIADYPGEYQRMDFSWIAQPDTLTDSVRDGYARRIPALLWESCVQPDNTGRGEGSASHVASSAALLKLIEDPTGRAEMARALGTDPPLMADPTGLYRRCLDRLAPGWRPPPTGARDQLSTHPGWRRVISDLMRIPAHAGKPGTDAVTFCRTDGSDTEDWDITMSLAMRAWGQVRTVPHSVLFGLEDPGSHPAKMAELAKEVAARLWLQGAGAAVDEVVCNISGVDVPETENHTLMIRSTRFLHNELLPPTQIPAHRPKYMVEYNRDSNPDNGSNGLRGYLRDLTAQWLREDFKEYNARPYARYQMIGLLNLYDFALDQAMRQDAKKVLDFLALKHAATSQDNQRVAPYRRKLVEQSPYLFQGSTTDSMFEAWVGGLPQPVRPAAGAGSFSGEMALAATASYRPPNWMADLQLDTRHRDYLQYFNGRNQHEVAYGGKDFTITGGGRRTPCPYPGPGGVCVGAGNDEGTMQPTVLIPRQLRTDTANTTDNPKYFDNVRLQSSWGKHISCVERNIACGEKLIVPDRVVRDSLDCRITLSQPGQPLEIGLRFDRSCSPEPGLSYTGDCFFAYGKQIALATGLPEMAYLVTHSCEPGSSDADRKKWFEAFVEYMAIQGNPRSEWDRCEGPNQYWIKVHTKQPPADRIDLTGVTEGRPVTAHATMCTDEPGFELIINGQGGFPGAGALSGDLTLTGGRYPVSRVSLATTPDRTSAAGEQIALTATIHDTDNRVPTGKVAFLDGARVISEQPVTVAADGTVSAKMLTIRGLQLGARRVTAVYSGDAVFTGAAVTETHTVRPNLAYAQELMQVGKQLWDQGDRQGGYVRVAAAIELIRALATADPAHRQQMAEWLANPAANYLGELGRHGEAVEFVTESTALYDQLLREKPGDRGLLDGLIGALWEAVAIHTRTGDTAKAEAARQRLYQLGVFTGRWIMTQSNGYVVTLEMTGDRTGALGGSGTYNGVAGEIRDGRRTVDRVEFVIHWIDGAIGKYTGQRGADGKWSGDSVRLTGEPITATWTAIQP</sequence>